<organism evidence="2 3">
    <name type="scientific">Fusarium zealandicum</name>
    <dbReference type="NCBI Taxonomy" id="1053134"/>
    <lineage>
        <taxon>Eukaryota</taxon>
        <taxon>Fungi</taxon>
        <taxon>Dikarya</taxon>
        <taxon>Ascomycota</taxon>
        <taxon>Pezizomycotina</taxon>
        <taxon>Sordariomycetes</taxon>
        <taxon>Hypocreomycetidae</taxon>
        <taxon>Hypocreales</taxon>
        <taxon>Nectriaceae</taxon>
        <taxon>Fusarium</taxon>
        <taxon>Fusarium staphyleae species complex</taxon>
    </lineage>
</organism>
<dbReference type="AlphaFoldDB" id="A0A8H4UH17"/>
<reference evidence="2" key="1">
    <citation type="journal article" date="2020" name="BMC Genomics">
        <title>Correction to: Identification and distribution of gene clusters required for synthesis of sphingolipid metabolism inhibitors in diverse species of the filamentous fungus Fusarium.</title>
        <authorList>
            <person name="Kim H.S."/>
            <person name="Lohmar J.M."/>
            <person name="Busman M."/>
            <person name="Brown D.W."/>
            <person name="Naumann T.A."/>
            <person name="Divon H.H."/>
            <person name="Lysoe E."/>
            <person name="Uhlig S."/>
            <person name="Proctor R.H."/>
        </authorList>
    </citation>
    <scope>NUCLEOTIDE SEQUENCE</scope>
    <source>
        <strain evidence="2">NRRL 22465</strain>
    </source>
</reference>
<dbReference type="Proteomes" id="UP000635477">
    <property type="component" value="Unassembled WGS sequence"/>
</dbReference>
<feature type="compositionally biased region" description="Low complexity" evidence="1">
    <location>
        <begin position="94"/>
        <end position="105"/>
    </location>
</feature>
<feature type="region of interest" description="Disordered" evidence="1">
    <location>
        <begin position="1"/>
        <end position="133"/>
    </location>
</feature>
<reference evidence="2" key="2">
    <citation type="submission" date="2020-05" db="EMBL/GenBank/DDBJ databases">
        <authorList>
            <person name="Kim H.-S."/>
            <person name="Proctor R.H."/>
            <person name="Brown D.W."/>
        </authorList>
    </citation>
    <scope>NUCLEOTIDE SEQUENCE</scope>
    <source>
        <strain evidence="2">NRRL 22465</strain>
    </source>
</reference>
<sequence length="416" mass="46182">MRARSSRSPGLAPAFNSRQQGSYVSSNVTKQRVIHHPPLSPHRTNWTASDVRPSTASSYQSTYSPFPPPSRPLPPIPRGGGARRVSSQDSLGASSFGSNRFSQSSIATSVPDRSSVRSPYREKQASSRYSGILEEEKEKRRRVAVTFSKAFDSEKKKKAATVHYLNLSKSACLLSSKHGKNIVKVWSVSEGIVLATIKFVAYTEPQSRCRDYLIRSHAIISEAASLIVVATRFGRTLEIWNWTDKKNLQTIELADRWASGSSESSINDRSVLATYHNETHSVDLYAFAQDKKPLHRIRSINLREADLPFLMQFPELAISSTSPLLVAAAGPRPPRPGYPPPAREVLLIAWKIDQEQDGSSAPYLMTRAEDHRELETAIPCELATYGSVVVSIWIPASFQIRPEPGEGGTRYNFFPV</sequence>
<comment type="caution">
    <text evidence="2">The sequence shown here is derived from an EMBL/GenBank/DDBJ whole genome shotgun (WGS) entry which is preliminary data.</text>
</comment>
<dbReference type="EMBL" id="JABEYC010000578">
    <property type="protein sequence ID" value="KAF4976026.1"/>
    <property type="molecule type" value="Genomic_DNA"/>
</dbReference>
<keyword evidence="3" id="KW-1185">Reference proteome</keyword>
<proteinExistence type="predicted"/>
<gene>
    <name evidence="2" type="ORF">FZEAL_7258</name>
</gene>
<feature type="compositionally biased region" description="Polar residues" evidence="1">
    <location>
        <begin position="16"/>
        <end position="30"/>
    </location>
</feature>
<dbReference type="OrthoDB" id="5242786at2759"/>
<feature type="non-terminal residue" evidence="2">
    <location>
        <position position="416"/>
    </location>
</feature>
<accession>A0A8H4UH17</accession>
<name>A0A8H4UH17_9HYPO</name>
<protein>
    <submittedName>
        <fullName evidence="2">Uncharacterized protein</fullName>
    </submittedName>
</protein>
<evidence type="ECO:0000256" key="1">
    <source>
        <dbReference type="SAM" id="MobiDB-lite"/>
    </source>
</evidence>
<feature type="compositionally biased region" description="Pro residues" evidence="1">
    <location>
        <begin position="65"/>
        <end position="77"/>
    </location>
</feature>
<evidence type="ECO:0000313" key="3">
    <source>
        <dbReference type="Proteomes" id="UP000635477"/>
    </source>
</evidence>
<feature type="compositionally biased region" description="Polar residues" evidence="1">
    <location>
        <begin position="42"/>
        <end position="64"/>
    </location>
</feature>
<evidence type="ECO:0000313" key="2">
    <source>
        <dbReference type="EMBL" id="KAF4976026.1"/>
    </source>
</evidence>